<dbReference type="InterPro" id="IPR038296">
    <property type="entry name" value="ParD_sf"/>
</dbReference>
<proteinExistence type="inferred from homology"/>
<evidence type="ECO:0000256" key="3">
    <source>
        <dbReference type="SAM" id="Coils"/>
    </source>
</evidence>
<evidence type="ECO:0008006" key="6">
    <source>
        <dbReference type="Google" id="ProtNLM"/>
    </source>
</evidence>
<dbReference type="InterPro" id="IPR022789">
    <property type="entry name" value="ParD"/>
</dbReference>
<evidence type="ECO:0000256" key="2">
    <source>
        <dbReference type="ARBA" id="ARBA00022649"/>
    </source>
</evidence>
<reference evidence="5" key="1">
    <citation type="journal article" date="2017" name="Biotechnol. Biofuels">
        <title>Evaluation of environmental bacterial communities as a factor affecting the growth of duckweed Lemna minor.</title>
        <authorList>
            <person name="Ishizawa H."/>
            <person name="Kuroda M."/>
            <person name="Morikawa M."/>
            <person name="Ike M."/>
        </authorList>
    </citation>
    <scope>NUCLEOTIDE SEQUENCE [LARGE SCALE GENOMIC DNA]</scope>
    <source>
        <strain evidence="5">M6</strain>
    </source>
</reference>
<evidence type="ECO:0000313" key="4">
    <source>
        <dbReference type="EMBL" id="BBF80759.1"/>
    </source>
</evidence>
<dbReference type="SUPFAM" id="SSF47598">
    <property type="entry name" value="Ribbon-helix-helix"/>
    <property type="match status" value="1"/>
</dbReference>
<name>A0A3G9G8V0_9CAUL</name>
<sequence length="89" mass="10043">MPSSYSLGAHFETFIQTQLASGRYNNASEVLRDALRLMEDRERRLASLDAKLQEGLRDAEEGRVYDIEDVFDELNAELAALESKQPHSG</sequence>
<evidence type="ECO:0000313" key="5">
    <source>
        <dbReference type="Proteomes" id="UP000278756"/>
    </source>
</evidence>
<dbReference type="NCBIfam" id="TIGR02606">
    <property type="entry name" value="antidote_CC2985"/>
    <property type="match status" value="1"/>
</dbReference>
<keyword evidence="3" id="KW-0175">Coiled coil</keyword>
<gene>
    <name evidence="4" type="ORF">EM6_1344</name>
</gene>
<feature type="coiled-coil region" evidence="3">
    <location>
        <begin position="31"/>
        <end position="84"/>
    </location>
</feature>
<keyword evidence="2" id="KW-1277">Toxin-antitoxin system</keyword>
<dbReference type="OrthoDB" id="9815501at2"/>
<dbReference type="PANTHER" id="PTHR36582:SF2">
    <property type="entry name" value="ANTITOXIN PARD"/>
    <property type="match status" value="1"/>
</dbReference>
<dbReference type="AlphaFoldDB" id="A0A3G9G8V0"/>
<dbReference type="EMBL" id="AP018827">
    <property type="protein sequence ID" value="BBF80759.1"/>
    <property type="molecule type" value="Genomic_DNA"/>
</dbReference>
<dbReference type="InterPro" id="IPR010985">
    <property type="entry name" value="Ribbon_hlx_hlx"/>
</dbReference>
<dbReference type="Pfam" id="PF03693">
    <property type="entry name" value="ParD_antitoxin"/>
    <property type="match status" value="1"/>
</dbReference>
<dbReference type="Proteomes" id="UP000278756">
    <property type="component" value="Chromosome 1"/>
</dbReference>
<dbReference type="Gene3D" id="6.10.10.120">
    <property type="entry name" value="Antitoxin ParD1-like"/>
    <property type="match status" value="1"/>
</dbReference>
<comment type="similarity">
    <text evidence="1">Belongs to the ParD antitoxin family.</text>
</comment>
<dbReference type="PANTHER" id="PTHR36582">
    <property type="entry name" value="ANTITOXIN PARD"/>
    <property type="match status" value="1"/>
</dbReference>
<dbReference type="GO" id="GO:0006355">
    <property type="term" value="P:regulation of DNA-templated transcription"/>
    <property type="evidence" value="ECO:0007669"/>
    <property type="project" value="InterPro"/>
</dbReference>
<reference evidence="5" key="2">
    <citation type="journal article" date="2017" name="Plant Physiol. Biochem.">
        <title>Differential oxidative and antioxidative response of duckweed Lemna minor toward plant growth promoting/inhibiting bacteria.</title>
        <authorList>
            <person name="Ishizawa H."/>
            <person name="Kuroda M."/>
            <person name="Morikawa M."/>
            <person name="Ike M."/>
        </authorList>
    </citation>
    <scope>NUCLEOTIDE SEQUENCE [LARGE SCALE GENOMIC DNA]</scope>
    <source>
        <strain evidence="5">M6</strain>
    </source>
</reference>
<evidence type="ECO:0000256" key="1">
    <source>
        <dbReference type="ARBA" id="ARBA00008580"/>
    </source>
</evidence>
<protein>
    <recommendedName>
        <fullName evidence="6">Addiction module antidote protein, CC2985 family</fullName>
    </recommendedName>
</protein>
<accession>A0A3G9G8V0</accession>
<dbReference type="RefSeq" id="WP_126421303.1">
    <property type="nucleotide sequence ID" value="NZ_AP018827.1"/>
</dbReference>
<organism evidence="4 5">
    <name type="scientific">Asticcacaulis excentricus</name>
    <dbReference type="NCBI Taxonomy" id="78587"/>
    <lineage>
        <taxon>Bacteria</taxon>
        <taxon>Pseudomonadati</taxon>
        <taxon>Pseudomonadota</taxon>
        <taxon>Alphaproteobacteria</taxon>
        <taxon>Caulobacterales</taxon>
        <taxon>Caulobacteraceae</taxon>
        <taxon>Asticcacaulis</taxon>
    </lineage>
</organism>